<dbReference type="AlphaFoldDB" id="A0A4U2Z9V9"/>
<keyword evidence="4" id="KW-1133">Transmembrane helix</keyword>
<reference evidence="6 7" key="1">
    <citation type="submission" date="2019-04" db="EMBL/GenBank/DDBJ databases">
        <title>Sulfurimonas crateris sp. nov. a facultative anaerobic sulfur-oxidizing chemolithautotrophic bacterium isolated from a terrestrial mud vulcano.</title>
        <authorList>
            <person name="Ratnikova N.M."/>
            <person name="Slobodkin A.I."/>
            <person name="Merkel A.Y."/>
            <person name="Novikov A."/>
            <person name="Bonch-Osmolovskaya E.A."/>
            <person name="Slobodkina G.B."/>
        </authorList>
    </citation>
    <scope>NUCLEOTIDE SEQUENCE [LARGE SCALE GENOMIC DNA]</scope>
    <source>
        <strain evidence="6 7">SN118</strain>
    </source>
</reference>
<evidence type="ECO:0000313" key="6">
    <source>
        <dbReference type="EMBL" id="TKI71079.1"/>
    </source>
</evidence>
<organism evidence="6 7">
    <name type="scientific">Sulfurimonas crateris</name>
    <dbReference type="NCBI Taxonomy" id="2574727"/>
    <lineage>
        <taxon>Bacteria</taxon>
        <taxon>Pseudomonadati</taxon>
        <taxon>Campylobacterota</taxon>
        <taxon>Epsilonproteobacteria</taxon>
        <taxon>Campylobacterales</taxon>
        <taxon>Sulfurimonadaceae</taxon>
        <taxon>Sulfurimonas</taxon>
    </lineage>
</organism>
<evidence type="ECO:0000256" key="1">
    <source>
        <dbReference type="ARBA" id="ARBA00023224"/>
    </source>
</evidence>
<keyword evidence="4" id="KW-0812">Transmembrane</keyword>
<dbReference type="SUPFAM" id="SSF103190">
    <property type="entry name" value="Sensory domain-like"/>
    <property type="match status" value="1"/>
</dbReference>
<proteinExistence type="predicted"/>
<accession>A0A4U2Z9V9</accession>
<dbReference type="SUPFAM" id="SSF58104">
    <property type="entry name" value="Methyl-accepting chemotaxis protein (MCP) signaling domain"/>
    <property type="match status" value="1"/>
</dbReference>
<feature type="domain" description="Methyl-accepting transducer" evidence="5">
    <location>
        <begin position="469"/>
        <end position="653"/>
    </location>
</feature>
<dbReference type="PANTHER" id="PTHR32089:SF112">
    <property type="entry name" value="LYSOZYME-LIKE PROTEIN-RELATED"/>
    <property type="match status" value="1"/>
</dbReference>
<dbReference type="OrthoDB" id="9765597at2"/>
<evidence type="ECO:0000259" key="5">
    <source>
        <dbReference type="PROSITE" id="PS50111"/>
    </source>
</evidence>
<dbReference type="Pfam" id="PF14827">
    <property type="entry name" value="dCache_3"/>
    <property type="match status" value="1"/>
</dbReference>
<dbReference type="PROSITE" id="PS50111">
    <property type="entry name" value="CHEMOTAXIS_TRANSDUC_2"/>
    <property type="match status" value="1"/>
</dbReference>
<dbReference type="Proteomes" id="UP000309561">
    <property type="component" value="Unassembled WGS sequence"/>
</dbReference>
<dbReference type="InterPro" id="IPR029151">
    <property type="entry name" value="Sensor-like_sf"/>
</dbReference>
<keyword evidence="1 2" id="KW-0807">Transducer</keyword>
<keyword evidence="7" id="KW-1185">Reference proteome</keyword>
<evidence type="ECO:0000256" key="4">
    <source>
        <dbReference type="SAM" id="Phobius"/>
    </source>
</evidence>
<feature type="coiled-coil region" evidence="3">
    <location>
        <begin position="476"/>
        <end position="510"/>
    </location>
</feature>
<dbReference type="GO" id="GO:0016020">
    <property type="term" value="C:membrane"/>
    <property type="evidence" value="ECO:0007669"/>
    <property type="project" value="InterPro"/>
</dbReference>
<dbReference type="Pfam" id="PF00015">
    <property type="entry name" value="MCPsignal"/>
    <property type="match status" value="1"/>
</dbReference>
<dbReference type="PANTHER" id="PTHR32089">
    <property type="entry name" value="METHYL-ACCEPTING CHEMOTAXIS PROTEIN MCPB"/>
    <property type="match status" value="1"/>
</dbReference>
<comment type="caution">
    <text evidence="6">The sequence shown here is derived from an EMBL/GenBank/DDBJ whole genome shotgun (WGS) entry which is preliminary data.</text>
</comment>
<dbReference type="GO" id="GO:0007165">
    <property type="term" value="P:signal transduction"/>
    <property type="evidence" value="ECO:0007669"/>
    <property type="project" value="UniProtKB-KW"/>
</dbReference>
<dbReference type="SMART" id="SM00283">
    <property type="entry name" value="MA"/>
    <property type="match status" value="1"/>
</dbReference>
<evidence type="ECO:0000256" key="2">
    <source>
        <dbReference type="PROSITE-ProRule" id="PRU00284"/>
    </source>
</evidence>
<evidence type="ECO:0000256" key="3">
    <source>
        <dbReference type="SAM" id="Coils"/>
    </source>
</evidence>
<dbReference type="Gene3D" id="1.10.287.950">
    <property type="entry name" value="Methyl-accepting chemotaxis protein"/>
    <property type="match status" value="1"/>
</dbReference>
<dbReference type="RefSeq" id="WP_137011552.1">
    <property type="nucleotide sequence ID" value="NZ_SZPX01000001.1"/>
</dbReference>
<dbReference type="Gene3D" id="3.30.450.20">
    <property type="entry name" value="PAS domain"/>
    <property type="match status" value="1"/>
</dbReference>
<evidence type="ECO:0000313" key="7">
    <source>
        <dbReference type="Proteomes" id="UP000309561"/>
    </source>
</evidence>
<name>A0A4U2Z9V9_9BACT</name>
<feature type="transmembrane region" description="Helical" evidence="4">
    <location>
        <begin position="7"/>
        <end position="29"/>
    </location>
</feature>
<sequence length="663" mass="73438">MTVGKKITILIVALSLILLLGGFFVLNYFKSQIVDETYVTIQKSLASKIEDRMGAKFDVGVTNALAIANDLNVADALIKNDRQSAIVSVNAIAQKYKNETNFKNIKIHIHDRDIKSFLRAWKPEKYGDDLKSFRHTISKVKADKKALYAIEVGQAGLTIRGVAPVLKDGEYVGSLEFMQGFESVVKQFHKESQNLLVLMDKKLVHLAKLANTSKSVADYILSQKTVDEQFFEGAKKIDMQAFLRKGYALDENYFYTFNKIEDFQGNSIGLYLLGANRSNVDATINQASSMINTALALIVLLIVVLNVAILTAIKKVILSPLEQFEKGLLEFFKYLNKESSHAKPIDITGDDEIAKMAKVVDENILKTQQNIESDKIMINGVKRVVVAIDKGELNQNVACNTNNEALEELKANINRMLLSLQQNICRDLNELVATMSMYEKSDFTARLLGDSGKVAQALNSVGDTITHMLRESSANANELSEKSLVLKDKMQFLNSESEKQAKRLQELTNVMETTNGAIIVVSEKTKQVAAQSSDIKHVVSVISDIADQTNLLALNAAIEAARAGEHGRGFAVVADEVRKLAENTQKSLHEINVSIETLSQSVLEIGEDMQARVSDINDATDAIVEIDKTTSSNARYVNEIEAIAIELDEMSQKTLKEVNSKKF</sequence>
<dbReference type="InterPro" id="IPR004089">
    <property type="entry name" value="MCPsignal_dom"/>
</dbReference>
<protein>
    <recommendedName>
        <fullName evidence="5">Methyl-accepting transducer domain-containing protein</fullName>
    </recommendedName>
</protein>
<keyword evidence="4" id="KW-0472">Membrane</keyword>
<keyword evidence="3" id="KW-0175">Coiled coil</keyword>
<feature type="transmembrane region" description="Helical" evidence="4">
    <location>
        <begin position="294"/>
        <end position="313"/>
    </location>
</feature>
<dbReference type="InterPro" id="IPR029150">
    <property type="entry name" value="dCache_3"/>
</dbReference>
<dbReference type="EMBL" id="SZPX01000001">
    <property type="protein sequence ID" value="TKI71079.1"/>
    <property type="molecule type" value="Genomic_DNA"/>
</dbReference>
<dbReference type="Gene3D" id="1.20.120.1530">
    <property type="match status" value="1"/>
</dbReference>
<gene>
    <name evidence="6" type="ORF">FCU45_01475</name>
</gene>